<keyword evidence="5" id="KW-1185">Reference proteome</keyword>
<dbReference type="Gene3D" id="3.40.190.10">
    <property type="entry name" value="Periplasmic binding protein-like II"/>
    <property type="match status" value="1"/>
</dbReference>
<dbReference type="PANTHER" id="PTHR30290">
    <property type="entry name" value="PERIPLASMIC BINDING COMPONENT OF ABC TRANSPORTER"/>
    <property type="match status" value="1"/>
</dbReference>
<keyword evidence="1 2" id="KW-0732">Signal</keyword>
<evidence type="ECO:0000256" key="1">
    <source>
        <dbReference type="ARBA" id="ARBA00022729"/>
    </source>
</evidence>
<evidence type="ECO:0000313" key="4">
    <source>
        <dbReference type="EMBL" id="WLS43690.1"/>
    </source>
</evidence>
<dbReference type="InterPro" id="IPR019546">
    <property type="entry name" value="TAT_signal_bac_arc"/>
</dbReference>
<gene>
    <name evidence="4" type="ORF">Q3V37_20035</name>
</gene>
<dbReference type="GO" id="GO:0015833">
    <property type="term" value="P:peptide transport"/>
    <property type="evidence" value="ECO:0007669"/>
    <property type="project" value="TreeGrafter"/>
</dbReference>
<dbReference type="CDD" id="cd00995">
    <property type="entry name" value="PBP2_NikA_DppA_OppA_like"/>
    <property type="match status" value="1"/>
</dbReference>
<feature type="domain" description="Solute-binding protein family 5" evidence="3">
    <location>
        <begin position="88"/>
        <end position="427"/>
    </location>
</feature>
<dbReference type="GO" id="GO:0043190">
    <property type="term" value="C:ATP-binding cassette (ABC) transporter complex"/>
    <property type="evidence" value="ECO:0007669"/>
    <property type="project" value="InterPro"/>
</dbReference>
<dbReference type="Proteomes" id="UP001235874">
    <property type="component" value="Chromosome"/>
</dbReference>
<dbReference type="Gene3D" id="3.90.76.10">
    <property type="entry name" value="Dipeptide-binding Protein, Domain 1"/>
    <property type="match status" value="1"/>
</dbReference>
<feature type="chain" id="PRO_5042570922" evidence="2">
    <location>
        <begin position="35"/>
        <end position="512"/>
    </location>
</feature>
<accession>A0AAJ6HSA3</accession>
<dbReference type="InterPro" id="IPR039424">
    <property type="entry name" value="SBP_5"/>
</dbReference>
<dbReference type="Pfam" id="PF00496">
    <property type="entry name" value="SBP_bac_5"/>
    <property type="match status" value="1"/>
</dbReference>
<dbReference type="EMBL" id="CP130472">
    <property type="protein sequence ID" value="WLS43690.1"/>
    <property type="molecule type" value="Genomic_DNA"/>
</dbReference>
<dbReference type="AlphaFoldDB" id="A0AAJ6HSA3"/>
<evidence type="ECO:0000256" key="2">
    <source>
        <dbReference type="SAM" id="SignalP"/>
    </source>
</evidence>
<dbReference type="GO" id="GO:0042597">
    <property type="term" value="C:periplasmic space"/>
    <property type="evidence" value="ECO:0007669"/>
    <property type="project" value="UniProtKB-ARBA"/>
</dbReference>
<evidence type="ECO:0000313" key="5">
    <source>
        <dbReference type="Proteomes" id="UP001235874"/>
    </source>
</evidence>
<dbReference type="InterPro" id="IPR006311">
    <property type="entry name" value="TAT_signal"/>
</dbReference>
<dbReference type="RefSeq" id="WP_157552557.1">
    <property type="nucleotide sequence ID" value="NZ_CP130472.1"/>
</dbReference>
<dbReference type="PROSITE" id="PS51318">
    <property type="entry name" value="TAT"/>
    <property type="match status" value="1"/>
</dbReference>
<feature type="signal peptide" evidence="2">
    <location>
        <begin position="1"/>
        <end position="34"/>
    </location>
</feature>
<dbReference type="GO" id="GO:1904680">
    <property type="term" value="F:peptide transmembrane transporter activity"/>
    <property type="evidence" value="ECO:0007669"/>
    <property type="project" value="TreeGrafter"/>
</dbReference>
<dbReference type="NCBIfam" id="TIGR01409">
    <property type="entry name" value="TAT_signal_seq"/>
    <property type="match status" value="1"/>
</dbReference>
<dbReference type="Gene3D" id="3.10.105.10">
    <property type="entry name" value="Dipeptide-binding Protein, Domain 3"/>
    <property type="match status" value="1"/>
</dbReference>
<organism evidence="4 5">
    <name type="scientific">Micromonospora profundi</name>
    <dbReference type="NCBI Taxonomy" id="1420889"/>
    <lineage>
        <taxon>Bacteria</taxon>
        <taxon>Bacillati</taxon>
        <taxon>Actinomycetota</taxon>
        <taxon>Actinomycetes</taxon>
        <taxon>Micromonosporales</taxon>
        <taxon>Micromonosporaceae</taxon>
        <taxon>Micromonospora</taxon>
    </lineage>
</organism>
<dbReference type="InterPro" id="IPR030678">
    <property type="entry name" value="Peptide/Ni-bd"/>
</dbReference>
<dbReference type="PANTHER" id="PTHR30290:SF38">
    <property type="entry name" value="D,D-DIPEPTIDE-BINDING PERIPLASMIC PROTEIN DDPA-RELATED"/>
    <property type="match status" value="1"/>
</dbReference>
<protein>
    <submittedName>
        <fullName evidence="4">ABC transporter substrate-binding protein</fullName>
    </submittedName>
</protein>
<dbReference type="KEGG" id="mprn:Q3V37_20035"/>
<dbReference type="SUPFAM" id="SSF53850">
    <property type="entry name" value="Periplasmic binding protein-like II"/>
    <property type="match status" value="1"/>
</dbReference>
<name>A0AAJ6HSA3_9ACTN</name>
<proteinExistence type="predicted"/>
<dbReference type="InterPro" id="IPR000914">
    <property type="entry name" value="SBP_5_dom"/>
</dbReference>
<reference evidence="4 5" key="1">
    <citation type="submission" date="2023-07" db="EMBL/GenBank/DDBJ databases">
        <title>Micromonospora profundi TRM 95458 converts glycerol to a new osmotic compound.</title>
        <authorList>
            <person name="Lu D."/>
        </authorList>
    </citation>
    <scope>NUCLEOTIDE SEQUENCE [LARGE SCALE GENOMIC DNA]</scope>
    <source>
        <strain evidence="4 5">TRM95458</strain>
    </source>
</reference>
<evidence type="ECO:0000259" key="3">
    <source>
        <dbReference type="Pfam" id="PF00496"/>
    </source>
</evidence>
<dbReference type="PIRSF" id="PIRSF002741">
    <property type="entry name" value="MppA"/>
    <property type="match status" value="1"/>
</dbReference>
<sequence length="512" mass="55237">MTDAVNPRTVRSRRDFLRYTALVGAAFAVAPALVACGSDDDEDAGAGGPIRIGTSVLDPDANPLKSLGHSANYLAFDALTRMNPSTLKIEPGLATSWTRLSETEMEFKLREGVKFSDGTPLTAKDVKFSYDITKKEGLALASLIANVSSVDVVDDLTVRIRTSKPDAILEKRTALLFIVPEKAYTAAGTEAFGLAPVGSGQYRITKVVPNSQITLEAAEDPWEGKPANSRVEYMQYSDQSAFLAAMQSGQLDIGHNLPVQALKNLGSDMKVEVVSTGSPLAVQFDTKIAPFNNPEVRRALNLAIDVESIVSAVMNGAGEPLPGQLTAKGCFGHNPDLKAIPFDLQQAKDILAREGVKPFSTEIAGLPVNKPLMEAISGQLGAIGITVKVTVLDFAVWVDGFNNGSKWPLFVKGMNYSPLFDAELSYRYPTAGAEGRKGWVDAHYDQLLEKSRNEMDSAAREKILQEMGAHLHKELPFIFLFGQQWVVASTSDVSGYDPSTGFWVDASTVTKS</sequence>